<dbReference type="RefSeq" id="WP_268990504.1">
    <property type="nucleotide sequence ID" value="NZ_SMCR01000012.1"/>
</dbReference>
<name>A0A4R3YLX3_9GAMM</name>
<keyword evidence="3" id="KW-1185">Reference proteome</keyword>
<organism evidence="2 3">
    <name type="scientific">Biostraticola tofi</name>
    <dbReference type="NCBI Taxonomy" id="466109"/>
    <lineage>
        <taxon>Bacteria</taxon>
        <taxon>Pseudomonadati</taxon>
        <taxon>Pseudomonadota</taxon>
        <taxon>Gammaproteobacteria</taxon>
        <taxon>Enterobacterales</taxon>
        <taxon>Bruguierivoracaceae</taxon>
        <taxon>Biostraticola</taxon>
    </lineage>
</organism>
<sequence>MPSDNEQVANAKRHGQVPNARQQDISLKSAGQRALLAAKNTYTG</sequence>
<evidence type="ECO:0000313" key="3">
    <source>
        <dbReference type="Proteomes" id="UP000295719"/>
    </source>
</evidence>
<reference evidence="2 3" key="1">
    <citation type="submission" date="2019-03" db="EMBL/GenBank/DDBJ databases">
        <title>Genomic Encyclopedia of Type Strains, Phase IV (KMG-IV): sequencing the most valuable type-strain genomes for metagenomic binning, comparative biology and taxonomic classification.</title>
        <authorList>
            <person name="Goeker M."/>
        </authorList>
    </citation>
    <scope>NUCLEOTIDE SEQUENCE [LARGE SCALE GENOMIC DNA]</scope>
    <source>
        <strain evidence="2 3">DSM 19580</strain>
    </source>
</reference>
<gene>
    <name evidence="2" type="ORF">EDC52_11224</name>
</gene>
<dbReference type="Proteomes" id="UP000295719">
    <property type="component" value="Unassembled WGS sequence"/>
</dbReference>
<dbReference type="EMBL" id="SMCR01000012">
    <property type="protein sequence ID" value="TCV92468.1"/>
    <property type="molecule type" value="Genomic_DNA"/>
</dbReference>
<comment type="caution">
    <text evidence="2">The sequence shown here is derived from an EMBL/GenBank/DDBJ whole genome shotgun (WGS) entry which is preliminary data.</text>
</comment>
<feature type="region of interest" description="Disordered" evidence="1">
    <location>
        <begin position="1"/>
        <end position="28"/>
    </location>
</feature>
<accession>A0A4R3YLX3</accession>
<evidence type="ECO:0000256" key="1">
    <source>
        <dbReference type="SAM" id="MobiDB-lite"/>
    </source>
</evidence>
<evidence type="ECO:0000313" key="2">
    <source>
        <dbReference type="EMBL" id="TCV92468.1"/>
    </source>
</evidence>
<proteinExistence type="predicted"/>
<protein>
    <submittedName>
        <fullName evidence="2">Uncharacterized protein</fullName>
    </submittedName>
</protein>
<dbReference type="AlphaFoldDB" id="A0A4R3YLX3"/>